<evidence type="ECO:0000256" key="5">
    <source>
        <dbReference type="ARBA" id="ARBA00023136"/>
    </source>
</evidence>
<dbReference type="EMBL" id="CAJNDS010000369">
    <property type="protein sequence ID" value="CAE7198430.1"/>
    <property type="molecule type" value="Genomic_DNA"/>
</dbReference>
<name>A0A812JBK8_9DINO</name>
<dbReference type="GO" id="GO:0001518">
    <property type="term" value="C:voltage-gated sodium channel complex"/>
    <property type="evidence" value="ECO:0007669"/>
    <property type="project" value="TreeGrafter"/>
</dbReference>
<evidence type="ECO:0000313" key="9">
    <source>
        <dbReference type="EMBL" id="CAE7198430.1"/>
    </source>
</evidence>
<dbReference type="Gene3D" id="1.20.120.350">
    <property type="entry name" value="Voltage-gated potassium channels. Chain C"/>
    <property type="match status" value="1"/>
</dbReference>
<sequence>MDDEALDPHTQDFSDPTSSLGRVKSEKKKVKLAGSFVHSSADPRQHHWKRLRKLLASIHLANFMALVVLVDAYCTCVDIDASAAGVHTPGIFTTIATMCLVMYTLEAAALLLAFGPRLFFSDWIGTLDVIIVSCGWAEKVITAAGVGSIGFRTAVLRALRLVRIFRLLRSLKRIRALRELYKLALMMATCFKALLWCFLLCFMVMTVWAMLMVEVVSPYVREMGVFSSCPQCTRAVSSVMDANLLLFKTVIAGDSWGEVAVPVIQEHPETAVIFIGSSLSLVFGVLNLIVAVVVDTFADARQHDVQSLAEEMEVEIDHDRKILAKLFQRMDRDGSGQLSLQELIEGACQDPAFQSRLRVMDIDEQDLEQLFHMIDQDGSGSVWRWQFHWPPEQVGA</sequence>
<keyword evidence="3" id="KW-0106">Calcium</keyword>
<dbReference type="Gene3D" id="1.10.238.10">
    <property type="entry name" value="EF-hand"/>
    <property type="match status" value="1"/>
</dbReference>
<feature type="compositionally biased region" description="Basic and acidic residues" evidence="6">
    <location>
        <begin position="1"/>
        <end position="12"/>
    </location>
</feature>
<feature type="domain" description="EF-hand" evidence="8">
    <location>
        <begin position="318"/>
        <end position="353"/>
    </location>
</feature>
<dbReference type="InterPro" id="IPR011992">
    <property type="entry name" value="EF-hand-dom_pair"/>
</dbReference>
<evidence type="ECO:0000256" key="3">
    <source>
        <dbReference type="ARBA" id="ARBA00022837"/>
    </source>
</evidence>
<evidence type="ECO:0000256" key="7">
    <source>
        <dbReference type="SAM" id="Phobius"/>
    </source>
</evidence>
<feature type="transmembrane region" description="Helical" evidence="7">
    <location>
        <begin position="271"/>
        <end position="294"/>
    </location>
</feature>
<dbReference type="PANTHER" id="PTHR10037">
    <property type="entry name" value="VOLTAGE-GATED CATION CHANNEL CALCIUM AND SODIUM"/>
    <property type="match status" value="1"/>
</dbReference>
<dbReference type="OrthoDB" id="444540at2759"/>
<reference evidence="9" key="1">
    <citation type="submission" date="2021-02" db="EMBL/GenBank/DDBJ databases">
        <authorList>
            <person name="Dougan E. K."/>
            <person name="Rhodes N."/>
            <person name="Thang M."/>
            <person name="Chan C."/>
        </authorList>
    </citation>
    <scope>NUCLEOTIDE SEQUENCE</scope>
</reference>
<evidence type="ECO:0000256" key="2">
    <source>
        <dbReference type="ARBA" id="ARBA00022692"/>
    </source>
</evidence>
<protein>
    <submittedName>
        <fullName evidence="9">Scn11a protein</fullName>
    </submittedName>
</protein>
<keyword evidence="2 7" id="KW-0812">Transmembrane</keyword>
<comment type="subcellular location">
    <subcellularLocation>
        <location evidence="1">Membrane</location>
        <topology evidence="1">Multi-pass membrane protein</topology>
    </subcellularLocation>
</comment>
<dbReference type="Pfam" id="PF13499">
    <property type="entry name" value="EF-hand_7"/>
    <property type="match status" value="1"/>
</dbReference>
<dbReference type="PROSITE" id="PS00018">
    <property type="entry name" value="EF_HAND_1"/>
    <property type="match status" value="1"/>
</dbReference>
<dbReference type="InterPro" id="IPR027359">
    <property type="entry name" value="Volt_channel_dom_sf"/>
</dbReference>
<dbReference type="PANTHER" id="PTHR10037:SF62">
    <property type="entry name" value="SODIUM CHANNEL PROTEIN 60E"/>
    <property type="match status" value="1"/>
</dbReference>
<keyword evidence="5 7" id="KW-0472">Membrane</keyword>
<dbReference type="CDD" id="cd00051">
    <property type="entry name" value="EFh"/>
    <property type="match status" value="1"/>
</dbReference>
<evidence type="ECO:0000313" key="10">
    <source>
        <dbReference type="Proteomes" id="UP000604046"/>
    </source>
</evidence>
<keyword evidence="4 7" id="KW-1133">Transmembrane helix</keyword>
<accession>A0A812JBK8</accession>
<dbReference type="InterPro" id="IPR043203">
    <property type="entry name" value="VGCC_Ca_Na"/>
</dbReference>
<dbReference type="SUPFAM" id="SSF81324">
    <property type="entry name" value="Voltage-gated potassium channels"/>
    <property type="match status" value="1"/>
</dbReference>
<dbReference type="SUPFAM" id="SSF47473">
    <property type="entry name" value="EF-hand"/>
    <property type="match status" value="1"/>
</dbReference>
<feature type="region of interest" description="Disordered" evidence="6">
    <location>
        <begin position="1"/>
        <end position="26"/>
    </location>
</feature>
<keyword evidence="10" id="KW-1185">Reference proteome</keyword>
<proteinExistence type="predicted"/>
<evidence type="ECO:0000256" key="6">
    <source>
        <dbReference type="SAM" id="MobiDB-lite"/>
    </source>
</evidence>
<feature type="transmembrane region" description="Helical" evidence="7">
    <location>
        <begin position="54"/>
        <end position="70"/>
    </location>
</feature>
<dbReference type="Gene3D" id="1.10.287.70">
    <property type="match status" value="1"/>
</dbReference>
<dbReference type="InterPro" id="IPR002048">
    <property type="entry name" value="EF_hand_dom"/>
</dbReference>
<evidence type="ECO:0000256" key="4">
    <source>
        <dbReference type="ARBA" id="ARBA00022989"/>
    </source>
</evidence>
<dbReference type="Pfam" id="PF00520">
    <property type="entry name" value="Ion_trans"/>
    <property type="match status" value="1"/>
</dbReference>
<feature type="transmembrane region" description="Helical" evidence="7">
    <location>
        <begin position="90"/>
        <end position="112"/>
    </location>
</feature>
<dbReference type="GO" id="GO:0005509">
    <property type="term" value="F:calcium ion binding"/>
    <property type="evidence" value="ECO:0007669"/>
    <property type="project" value="InterPro"/>
</dbReference>
<dbReference type="InterPro" id="IPR005821">
    <property type="entry name" value="Ion_trans_dom"/>
</dbReference>
<evidence type="ECO:0000259" key="8">
    <source>
        <dbReference type="PROSITE" id="PS50222"/>
    </source>
</evidence>
<organism evidence="9 10">
    <name type="scientific">Symbiodinium natans</name>
    <dbReference type="NCBI Taxonomy" id="878477"/>
    <lineage>
        <taxon>Eukaryota</taxon>
        <taxon>Sar</taxon>
        <taxon>Alveolata</taxon>
        <taxon>Dinophyceae</taxon>
        <taxon>Suessiales</taxon>
        <taxon>Symbiodiniaceae</taxon>
        <taxon>Symbiodinium</taxon>
    </lineage>
</organism>
<dbReference type="InterPro" id="IPR018247">
    <property type="entry name" value="EF_Hand_1_Ca_BS"/>
</dbReference>
<dbReference type="Proteomes" id="UP000604046">
    <property type="component" value="Unassembled WGS sequence"/>
</dbReference>
<dbReference type="GO" id="GO:0005248">
    <property type="term" value="F:voltage-gated sodium channel activity"/>
    <property type="evidence" value="ECO:0007669"/>
    <property type="project" value="TreeGrafter"/>
</dbReference>
<evidence type="ECO:0000256" key="1">
    <source>
        <dbReference type="ARBA" id="ARBA00004141"/>
    </source>
</evidence>
<dbReference type="AlphaFoldDB" id="A0A812JBK8"/>
<feature type="transmembrane region" description="Helical" evidence="7">
    <location>
        <begin position="183"/>
        <end position="211"/>
    </location>
</feature>
<comment type="caution">
    <text evidence="9">The sequence shown here is derived from an EMBL/GenBank/DDBJ whole genome shotgun (WGS) entry which is preliminary data.</text>
</comment>
<dbReference type="PROSITE" id="PS50222">
    <property type="entry name" value="EF_HAND_2"/>
    <property type="match status" value="1"/>
</dbReference>
<gene>
    <name evidence="9" type="primary">Scn11a</name>
    <name evidence="9" type="ORF">SNAT2548_LOCUS5725</name>
</gene>